<evidence type="ECO:0008006" key="7">
    <source>
        <dbReference type="Google" id="ProtNLM"/>
    </source>
</evidence>
<dbReference type="Gene3D" id="3.30.460.40">
    <property type="match status" value="1"/>
</dbReference>
<dbReference type="Proteomes" id="UP000575397">
    <property type="component" value="Unassembled WGS sequence"/>
</dbReference>
<evidence type="ECO:0000313" key="2">
    <source>
        <dbReference type="EMBL" id="NMW93703.1"/>
    </source>
</evidence>
<accession>A0A2J9KQ18</accession>
<protein>
    <recommendedName>
        <fullName evidence="7">Nucleotidyl transferase AbiEii/AbiGii toxin family protein</fullName>
    </recommendedName>
</protein>
<proteinExistence type="predicted"/>
<evidence type="ECO:0000313" key="4">
    <source>
        <dbReference type="Proteomes" id="UP000575397"/>
    </source>
</evidence>
<name>A0A2J9KQ18_9ACTO</name>
<dbReference type="InterPro" id="IPR043519">
    <property type="entry name" value="NT_sf"/>
</dbReference>
<dbReference type="SUPFAM" id="SSF81301">
    <property type="entry name" value="Nucleotidyltransferase"/>
    <property type="match status" value="1"/>
</dbReference>
<sequence length="223" mass="25352">MSENQQDLGHEDIQRLLGKLGEVLARKQQRLVLYVVGGANIALAIDDTRITKDIDVVVKAGKQYLQAAAAEVASTEPGLAPDWINTEFTGDTYDGGMTWSWFDNKKQDTPIRREYGKGLEVQLASPEMILALKTLAGRPKDIEDIAKLMRLTGIRTPLDLGKNLYRFTGRRIFDAQIDPMMYLHIDPEFREIFNRLPPDLQPAKPPKNTLRDRIKRFFSKKAR</sequence>
<dbReference type="AlphaFoldDB" id="A0A2J9KQ18"/>
<organism evidence="3 4">
    <name type="scientific">Mobiluncus mulieris</name>
    <dbReference type="NCBI Taxonomy" id="2052"/>
    <lineage>
        <taxon>Bacteria</taxon>
        <taxon>Bacillati</taxon>
        <taxon>Actinomycetota</taxon>
        <taxon>Actinomycetes</taxon>
        <taxon>Actinomycetales</taxon>
        <taxon>Actinomycetaceae</taxon>
        <taxon>Mobiluncus</taxon>
    </lineage>
</organism>
<reference evidence="4 5" key="2">
    <citation type="submission" date="2020-04" db="EMBL/GenBank/DDBJ databases">
        <title>Antimicrobial susceptibility and clonality of vaginal-derived multi-drug resistant Mobiluncus isolates in China.</title>
        <authorList>
            <person name="Zhang X."/>
        </authorList>
    </citation>
    <scope>NUCLEOTIDE SEQUENCE [LARGE SCALE GENOMIC DNA]</scope>
    <source>
        <strain evidence="3 4">12</strain>
        <strain evidence="2 5">7</strain>
    </source>
</reference>
<dbReference type="EMBL" id="JABCUV010000009">
    <property type="protein sequence ID" value="NMW93703.1"/>
    <property type="molecule type" value="Genomic_DNA"/>
</dbReference>
<comment type="caution">
    <text evidence="3">The sequence shown here is derived from an EMBL/GenBank/DDBJ whole genome shotgun (WGS) entry which is preliminary data.</text>
</comment>
<evidence type="ECO:0000313" key="3">
    <source>
        <dbReference type="EMBL" id="NMX03984.1"/>
    </source>
</evidence>
<evidence type="ECO:0000313" key="5">
    <source>
        <dbReference type="Proteomes" id="UP000582487"/>
    </source>
</evidence>
<dbReference type="Proteomes" id="UP001209486">
    <property type="component" value="Unassembled WGS sequence"/>
</dbReference>
<gene>
    <name evidence="1" type="ORF">FYZ43_08055</name>
    <name evidence="2" type="ORF">HHJ74_08375</name>
    <name evidence="3" type="ORF">HHJ77_08600</name>
</gene>
<dbReference type="Proteomes" id="UP000582487">
    <property type="component" value="Unassembled WGS sequence"/>
</dbReference>
<dbReference type="EMBL" id="VSZY01000014">
    <property type="protein sequence ID" value="MCU9969339.1"/>
    <property type="molecule type" value="Genomic_DNA"/>
</dbReference>
<evidence type="ECO:0000313" key="1">
    <source>
        <dbReference type="EMBL" id="MCU9969339.1"/>
    </source>
</evidence>
<dbReference type="OrthoDB" id="3788807at2"/>
<reference evidence="1 6" key="1">
    <citation type="submission" date="2019-08" db="EMBL/GenBank/DDBJ databases">
        <title>Comparison of rpoB and gyrB Sequences from Mobiluncus Species and Development of a Multiplex PCR Method for Clinical Detection of Mobiluncus curtisii and Mobiluncus mulieris.</title>
        <authorList>
            <person name="Yang L."/>
            <person name="Shen Y."/>
            <person name="Xu G."/>
            <person name="Shu L.-B."/>
            <person name="Hu J."/>
            <person name="Zhang R."/>
            <person name="Wang Y."/>
            <person name="Zhou H.-W."/>
            <person name="Zhang X."/>
        </authorList>
    </citation>
    <scope>NUCLEOTIDE SEQUENCE [LARGE SCALE GENOMIC DNA]</scope>
    <source>
        <strain evidence="1 6">M26</strain>
    </source>
</reference>
<evidence type="ECO:0000313" key="6">
    <source>
        <dbReference type="Proteomes" id="UP001209486"/>
    </source>
</evidence>
<dbReference type="RefSeq" id="WP_004012850.1">
    <property type="nucleotide sequence ID" value="NZ_CAMXYF010000009.1"/>
</dbReference>
<dbReference type="EMBL" id="JABCUS010000018">
    <property type="protein sequence ID" value="NMX03984.1"/>
    <property type="molecule type" value="Genomic_DNA"/>
</dbReference>